<dbReference type="InterPro" id="IPR032638">
    <property type="entry name" value="Porin_5"/>
</dbReference>
<evidence type="ECO:0000313" key="5">
    <source>
        <dbReference type="Proteomes" id="UP000281192"/>
    </source>
</evidence>
<gene>
    <name evidence="2" type="ORF">C1707_17925</name>
    <name evidence="3" type="ORF">CFHF_10895</name>
</gene>
<keyword evidence="1" id="KW-0732">Signal</keyword>
<reference evidence="2 5" key="2">
    <citation type="submission" date="2018-01" db="EMBL/GenBank/DDBJ databases">
        <title>Complete genome sequence of Caulobacter flavus RHGG3.</title>
        <authorList>
            <person name="Yang E."/>
        </authorList>
    </citation>
    <scope>NUCLEOTIDE SEQUENCE [LARGE SCALE GENOMIC DNA]</scope>
    <source>
        <strain evidence="2 5">RHGG3</strain>
    </source>
</reference>
<dbReference type="SUPFAM" id="SSF56925">
    <property type="entry name" value="OMPA-like"/>
    <property type="match status" value="1"/>
</dbReference>
<dbReference type="SUPFAM" id="SSF56935">
    <property type="entry name" value="Porins"/>
    <property type="match status" value="1"/>
</dbReference>
<dbReference type="InterPro" id="IPR011250">
    <property type="entry name" value="OMP/PagP_B-barrel"/>
</dbReference>
<feature type="chain" id="PRO_5044577984" description="Porin" evidence="1">
    <location>
        <begin position="19"/>
        <end position="567"/>
    </location>
</feature>
<evidence type="ECO:0000313" key="3">
    <source>
        <dbReference type="EMBL" id="PLR16561.1"/>
    </source>
</evidence>
<dbReference type="KEGG" id="cfh:C1707_17925"/>
<feature type="signal peptide" evidence="1">
    <location>
        <begin position="1"/>
        <end position="18"/>
    </location>
</feature>
<protein>
    <recommendedName>
        <fullName evidence="6">Porin</fullName>
    </recommendedName>
</protein>
<evidence type="ECO:0000313" key="4">
    <source>
        <dbReference type="Proteomes" id="UP000234483"/>
    </source>
</evidence>
<organism evidence="3 4">
    <name type="scientific">Caulobacter flavus</name>
    <dbReference type="NCBI Taxonomy" id="1679497"/>
    <lineage>
        <taxon>Bacteria</taxon>
        <taxon>Pseudomonadati</taxon>
        <taxon>Pseudomonadota</taxon>
        <taxon>Alphaproteobacteria</taxon>
        <taxon>Caulobacterales</taxon>
        <taxon>Caulobacteraceae</taxon>
        <taxon>Caulobacter</taxon>
    </lineage>
</organism>
<dbReference type="AlphaFoldDB" id="A0A2N5CU97"/>
<keyword evidence="5" id="KW-1185">Reference proteome</keyword>
<evidence type="ECO:0000256" key="1">
    <source>
        <dbReference type="SAM" id="SignalP"/>
    </source>
</evidence>
<dbReference type="Proteomes" id="UP000281192">
    <property type="component" value="Chromosome"/>
</dbReference>
<evidence type="ECO:0000313" key="2">
    <source>
        <dbReference type="EMBL" id="AYV49637.1"/>
    </source>
</evidence>
<evidence type="ECO:0008006" key="6">
    <source>
        <dbReference type="Google" id="ProtNLM"/>
    </source>
</evidence>
<sequence length="567" mass="61217">MLLACVAGVSLLASPALAQSVDSTKLLQLMVAKGLVSQAEADALIAEATVAQPAAKPALPPVPPAGVADGVQTIAYVPAVVRDQIKAELRAELGQQAQAEGWSRPGETPEWTRRLSPYGDLRVRGEGVFMDDGNADIFEDFGAINAGDPQNINDKTPGYVGPPYLNTRENRQRARIRARLGLHAMIDDWISADLRLATGNDTSPISTNQTLGSSEGFGKYQIWLDRASLRLTPVKGLNIDVGRFANPFWTSEILFDDDLNFDGVAVSGQQKLGDRFAVFGTAGAFPIFNTSLDFGSRNAPEGQGGPYESKDKYLLAGQLGLEWQATEKLRVRLAAGYFNFDGVGGEVSKPCQFYEVVCDTDPTRPQFQQFGNTLFPIRNVVANPLDPIGSPENQYFGLVSDFEVLNVRGSAEMALGGGSRVRLDGEYIKNLGLKEGRMRALAVNNLGPTRTIPDPNNTNGTLLVPGTWEGGSEGWATKLTVGKLDLIARGDWNLQFGYRYLESDAVVDGFTDSDFHMGGTNSKGWTAGGAYAFGKSTSIGFRWLSGEEIADAPLSVDKLFIDLQTRF</sequence>
<dbReference type="EMBL" id="CP026100">
    <property type="protein sequence ID" value="AYV49637.1"/>
    <property type="molecule type" value="Genomic_DNA"/>
</dbReference>
<dbReference type="OrthoDB" id="5372286at2"/>
<dbReference type="EMBL" id="PJRQ01000020">
    <property type="protein sequence ID" value="PLR16561.1"/>
    <property type="molecule type" value="Genomic_DNA"/>
</dbReference>
<dbReference type="Pfam" id="PF16930">
    <property type="entry name" value="Porin_5"/>
    <property type="match status" value="1"/>
</dbReference>
<proteinExistence type="predicted"/>
<accession>A0A2N5CU97</accession>
<dbReference type="Proteomes" id="UP000234483">
    <property type="component" value="Unassembled WGS sequence"/>
</dbReference>
<reference evidence="3 4" key="1">
    <citation type="submission" date="2017-12" db="EMBL/GenBank/DDBJ databases">
        <title>The genome sequence of Caulobacter flavus CGMCC1 15093.</title>
        <authorList>
            <person name="Gao J."/>
            <person name="Mao X."/>
            <person name="Sun J."/>
        </authorList>
    </citation>
    <scope>NUCLEOTIDE SEQUENCE [LARGE SCALE GENOMIC DNA]</scope>
    <source>
        <strain evidence="3 4">CGMCC1 15093</strain>
    </source>
</reference>
<name>A0A2N5CU97_9CAUL</name>